<organism evidence="2 3">
    <name type="scientific">Paeniglutamicibacter kerguelensis</name>
    <dbReference type="NCBI Taxonomy" id="254788"/>
    <lineage>
        <taxon>Bacteria</taxon>
        <taxon>Bacillati</taxon>
        <taxon>Actinomycetota</taxon>
        <taxon>Actinomycetes</taxon>
        <taxon>Micrococcales</taxon>
        <taxon>Micrococcaceae</taxon>
        <taxon>Paeniglutamicibacter</taxon>
    </lineage>
</organism>
<feature type="region of interest" description="Disordered" evidence="1">
    <location>
        <begin position="213"/>
        <end position="237"/>
    </location>
</feature>
<keyword evidence="3" id="KW-1185">Reference proteome</keyword>
<name>A0ABS4XBE5_9MICC</name>
<gene>
    <name evidence="2" type="ORF">JOF47_001313</name>
</gene>
<dbReference type="EMBL" id="JAGIOF010000001">
    <property type="protein sequence ID" value="MBP2385802.1"/>
    <property type="molecule type" value="Genomic_DNA"/>
</dbReference>
<proteinExistence type="predicted"/>
<evidence type="ECO:0000313" key="2">
    <source>
        <dbReference type="EMBL" id="MBP2385802.1"/>
    </source>
</evidence>
<evidence type="ECO:0000256" key="1">
    <source>
        <dbReference type="SAM" id="MobiDB-lite"/>
    </source>
</evidence>
<evidence type="ECO:0000313" key="3">
    <source>
        <dbReference type="Proteomes" id="UP001296993"/>
    </source>
</evidence>
<accession>A0ABS4XBE5</accession>
<protein>
    <submittedName>
        <fullName evidence="2">Uncharacterized protein</fullName>
    </submittedName>
</protein>
<sequence>MVRILPDRCGIFRTKSKIYLDIIWEHRYAHPGFPAEIEFGTGVRRRIFARSDRDPGNVGVRGNEGASTHLIGRQRPLVLGMAMRPPPMPVRNRPGIGPFFPAGAHSRPKILGTSVGHALGRRRRRPGIEGKTHSTPNCSRARKNAQRILARQYRKLSGRADWRLQGHPCNNMEMSRHPTGFGLRRIAFGVATRIESGTPGGPDGAASKILRNQENGRGFPSKGTDGGNGGLGPSVQQPLGSPYSVSGCCGFRGCGRGSHSIRQ</sequence>
<dbReference type="Proteomes" id="UP001296993">
    <property type="component" value="Unassembled WGS sequence"/>
</dbReference>
<comment type="caution">
    <text evidence="2">The sequence shown here is derived from an EMBL/GenBank/DDBJ whole genome shotgun (WGS) entry which is preliminary data.</text>
</comment>
<reference evidence="2 3" key="1">
    <citation type="submission" date="2021-03" db="EMBL/GenBank/DDBJ databases">
        <title>Sequencing the genomes of 1000 actinobacteria strains.</title>
        <authorList>
            <person name="Klenk H.-P."/>
        </authorList>
    </citation>
    <scope>NUCLEOTIDE SEQUENCE [LARGE SCALE GENOMIC DNA]</scope>
    <source>
        <strain evidence="2 3">DSM 15797</strain>
    </source>
</reference>